<dbReference type="InterPro" id="IPR005807">
    <property type="entry name" value="SecE_bac"/>
</dbReference>
<comment type="subunit">
    <text evidence="9">Component of the Sec protein translocase complex. Heterotrimer consisting of SecY, SecE and SecG subunits. The heterotrimers can form oligomers, although 1 heterotrimer is thought to be able to translocate proteins. Interacts with the ribosome. Interacts with SecDF, and other proteins may be involved. Interacts with SecA.</text>
</comment>
<accession>E8Q6H4</accession>
<dbReference type="GO" id="GO:0009306">
    <property type="term" value="P:protein secretion"/>
    <property type="evidence" value="ECO:0007669"/>
    <property type="project" value="UniProtKB-UniRule"/>
</dbReference>
<feature type="transmembrane region" description="Helical" evidence="9">
    <location>
        <begin position="46"/>
        <end position="71"/>
    </location>
</feature>
<evidence type="ECO:0000256" key="5">
    <source>
        <dbReference type="ARBA" id="ARBA00022927"/>
    </source>
</evidence>
<dbReference type="InterPro" id="IPR001901">
    <property type="entry name" value="Translocase_SecE/Sec61-g"/>
</dbReference>
<dbReference type="Gene3D" id="1.20.5.1030">
    <property type="entry name" value="Preprotein translocase secy subunit"/>
    <property type="match status" value="1"/>
</dbReference>
<keyword evidence="8 9" id="KW-0472">Membrane</keyword>
<dbReference type="HAMAP" id="MF_00422">
    <property type="entry name" value="SecE"/>
    <property type="match status" value="1"/>
</dbReference>
<keyword evidence="11" id="KW-1185">Reference proteome</keyword>
<dbReference type="RefSeq" id="WP_013516868.1">
    <property type="nucleotide sequence ID" value="NC_014909.2"/>
</dbReference>
<dbReference type="GO" id="GO:0065002">
    <property type="term" value="P:intracellular protein transmembrane transport"/>
    <property type="evidence" value="ECO:0007669"/>
    <property type="project" value="UniProtKB-UniRule"/>
</dbReference>
<evidence type="ECO:0000256" key="7">
    <source>
        <dbReference type="ARBA" id="ARBA00023010"/>
    </source>
</evidence>
<evidence type="ECO:0000256" key="9">
    <source>
        <dbReference type="HAMAP-Rule" id="MF_00422"/>
    </source>
</evidence>
<evidence type="ECO:0000256" key="1">
    <source>
        <dbReference type="ARBA" id="ARBA00004370"/>
    </source>
</evidence>
<keyword evidence="2 9" id="KW-0813">Transport</keyword>
<name>E8Q6H4_BLOVB</name>
<dbReference type="GO" id="GO:0006605">
    <property type="term" value="P:protein targeting"/>
    <property type="evidence" value="ECO:0007669"/>
    <property type="project" value="UniProtKB-UniRule"/>
</dbReference>
<evidence type="ECO:0000256" key="6">
    <source>
        <dbReference type="ARBA" id="ARBA00022989"/>
    </source>
</evidence>
<dbReference type="InterPro" id="IPR038379">
    <property type="entry name" value="SecE_sf"/>
</dbReference>
<dbReference type="PANTHER" id="PTHR33910:SF1">
    <property type="entry name" value="PROTEIN TRANSLOCASE SUBUNIT SECE"/>
    <property type="match status" value="1"/>
</dbReference>
<dbReference type="NCBIfam" id="TIGR00964">
    <property type="entry name" value="secE_bact"/>
    <property type="match status" value="1"/>
</dbReference>
<reference evidence="10 11" key="1">
    <citation type="journal article" date="2010" name="BMC Genomics">
        <title>Unprecedented loss of ammonia assimilation capability in a urease-encoding bacterial mutualist.</title>
        <authorList>
            <person name="Williams L.E."/>
            <person name="Wernegreen J.J."/>
        </authorList>
    </citation>
    <scope>NUCLEOTIDE SEQUENCE [LARGE SCALE GENOMIC DNA]</scope>
    <source>
        <strain evidence="10 11">BVAF</strain>
    </source>
</reference>
<comment type="caution">
    <text evidence="9">Lacks conserved residue(s) required for the propagation of feature annotation.</text>
</comment>
<keyword evidence="5 9" id="KW-0653">Protein transport</keyword>
<evidence type="ECO:0000256" key="8">
    <source>
        <dbReference type="ARBA" id="ARBA00023136"/>
    </source>
</evidence>
<dbReference type="EMBL" id="CP002189">
    <property type="protein sequence ID" value="ADV33943.1"/>
    <property type="molecule type" value="Genomic_DNA"/>
</dbReference>
<protein>
    <recommendedName>
        <fullName evidence="9">Protein translocase subunit SecE</fullName>
    </recommendedName>
</protein>
<dbReference type="AlphaFoldDB" id="E8Q6H4"/>
<feature type="transmembrane region" description="Helical" evidence="9">
    <location>
        <begin position="92"/>
        <end position="118"/>
    </location>
</feature>
<comment type="similarity">
    <text evidence="9">Belongs to the SecE/SEC61-gamma family.</text>
</comment>
<dbReference type="PRINTS" id="PR01650">
    <property type="entry name" value="SECETRNLCASE"/>
</dbReference>
<keyword evidence="3 9" id="KW-1003">Cell membrane</keyword>
<keyword evidence="7 9" id="KW-0811">Translocation</keyword>
<sequence>MNIQGLKKKIEFIEIIKWIGIVSLLCLSCIASYFFYDYNFYIKKMMVFFCLAVAIGIFLITKIGKLLIIFLKESSIELRKVVWPTYQDSLNTTLIVVVVTVIVSLVLWGLDTVLLHVISFGLRL</sequence>
<proteinExistence type="inferred from homology"/>
<evidence type="ECO:0000313" key="10">
    <source>
        <dbReference type="EMBL" id="ADV33943.1"/>
    </source>
</evidence>
<evidence type="ECO:0000256" key="4">
    <source>
        <dbReference type="ARBA" id="ARBA00022692"/>
    </source>
</evidence>
<keyword evidence="6 9" id="KW-1133">Transmembrane helix</keyword>
<feature type="transmembrane region" description="Helical" evidence="9">
    <location>
        <begin position="12"/>
        <end position="34"/>
    </location>
</feature>
<evidence type="ECO:0000256" key="2">
    <source>
        <dbReference type="ARBA" id="ARBA00022448"/>
    </source>
</evidence>
<dbReference type="HOGENOM" id="CLU_113663_0_1_6"/>
<dbReference type="GO" id="GO:0043952">
    <property type="term" value="P:protein transport by the Sec complex"/>
    <property type="evidence" value="ECO:0007669"/>
    <property type="project" value="UniProtKB-UniRule"/>
</dbReference>
<evidence type="ECO:0000313" key="11">
    <source>
        <dbReference type="Proteomes" id="UP000007464"/>
    </source>
</evidence>
<keyword evidence="4 9" id="KW-0812">Transmembrane</keyword>
<evidence type="ECO:0000256" key="3">
    <source>
        <dbReference type="ARBA" id="ARBA00022475"/>
    </source>
</evidence>
<gene>
    <name evidence="9 10" type="primary">secE</name>
    <name evidence="10" type="ordered locus">BVAF_565</name>
</gene>
<dbReference type="Pfam" id="PF00584">
    <property type="entry name" value="SecE"/>
    <property type="match status" value="1"/>
</dbReference>
<dbReference type="GO" id="GO:0008320">
    <property type="term" value="F:protein transmembrane transporter activity"/>
    <property type="evidence" value="ECO:0007669"/>
    <property type="project" value="UniProtKB-UniRule"/>
</dbReference>
<dbReference type="GO" id="GO:0005886">
    <property type="term" value="C:plasma membrane"/>
    <property type="evidence" value="ECO:0007669"/>
    <property type="project" value="UniProtKB-UniRule"/>
</dbReference>
<organism evidence="10 11">
    <name type="scientific">Blochmanniella vafra (strain BVAF)</name>
    <dbReference type="NCBI Taxonomy" id="859654"/>
    <lineage>
        <taxon>Bacteria</taxon>
        <taxon>Pseudomonadati</taxon>
        <taxon>Pseudomonadota</taxon>
        <taxon>Gammaproteobacteria</taxon>
        <taxon>Enterobacterales</taxon>
        <taxon>Enterobacteriaceae</taxon>
        <taxon>ant endosymbionts</taxon>
        <taxon>Candidatus Blochmanniella</taxon>
    </lineage>
</organism>
<dbReference type="KEGG" id="bva:BVAF_565"/>
<comment type="function">
    <text evidence="9">Essential subunit of the Sec protein translocation channel SecYEG. Clamps together the 2 halves of SecY. May contact the channel plug during translocation.</text>
</comment>
<dbReference type="STRING" id="859654.BVAF_565"/>
<dbReference type="Proteomes" id="UP000007464">
    <property type="component" value="Chromosome"/>
</dbReference>
<keyword evidence="9" id="KW-0997">Cell inner membrane</keyword>
<comment type="subcellular location">
    <subcellularLocation>
        <location evidence="1">Membrane</location>
    </subcellularLocation>
</comment>
<dbReference type="PANTHER" id="PTHR33910">
    <property type="entry name" value="PROTEIN TRANSLOCASE SUBUNIT SECE"/>
    <property type="match status" value="1"/>
</dbReference>